<feature type="region of interest" description="Disordered" evidence="1">
    <location>
        <begin position="243"/>
        <end position="270"/>
    </location>
</feature>
<feature type="compositionally biased region" description="Low complexity" evidence="1">
    <location>
        <begin position="216"/>
        <end position="227"/>
    </location>
</feature>
<keyword evidence="2" id="KW-0812">Transmembrane</keyword>
<sequence>MCQLSARPFSSAPLYGKPGNNQLWFDMKVFYIRLSASMLNNLHVPESLTVHCLPRDNRTALEINGRRIHPSCSAFVTLERSRADEKSAAEIAYIGTDSIRMTENLCFEVFLGDELLISGTLQKNTTNQAIMAEDLLNSVGKLWSLECSCKLEYASKWPFQTLSVPTLDIYFAGRMLGFPLILTQSVQMIPRKKRLRHGSSSLDVIPEGNENENENENGNIALTSSDSSDTDDEYVYLYSDSSSFLDSSSESNNGGSGFEPEEGGEDDSWFNPGLGFGLGVGLGMLGVGWLFNAKHMRKR</sequence>
<comment type="caution">
    <text evidence="3">The sequence shown here is derived from an EMBL/GenBank/DDBJ whole genome shotgun (WGS) entry which is preliminary data.</text>
</comment>
<dbReference type="EMBL" id="JAHRHJ020000007">
    <property type="protein sequence ID" value="KAH9307241.1"/>
    <property type="molecule type" value="Genomic_DNA"/>
</dbReference>
<protein>
    <submittedName>
        <fullName evidence="3">Uncharacterized protein</fullName>
    </submittedName>
</protein>
<feature type="transmembrane region" description="Helical" evidence="2">
    <location>
        <begin position="269"/>
        <end position="291"/>
    </location>
</feature>
<feature type="compositionally biased region" description="Low complexity" evidence="1">
    <location>
        <begin position="243"/>
        <end position="253"/>
    </location>
</feature>
<dbReference type="OMA" id="NTAMEIC"/>
<reference evidence="3 4" key="1">
    <citation type="journal article" date="2021" name="Nat. Plants">
        <title>The Taxus genome provides insights into paclitaxel biosynthesis.</title>
        <authorList>
            <person name="Xiong X."/>
            <person name="Gou J."/>
            <person name="Liao Q."/>
            <person name="Li Y."/>
            <person name="Zhou Q."/>
            <person name="Bi G."/>
            <person name="Li C."/>
            <person name="Du R."/>
            <person name="Wang X."/>
            <person name="Sun T."/>
            <person name="Guo L."/>
            <person name="Liang H."/>
            <person name="Lu P."/>
            <person name="Wu Y."/>
            <person name="Zhang Z."/>
            <person name="Ro D.K."/>
            <person name="Shang Y."/>
            <person name="Huang S."/>
            <person name="Yan J."/>
        </authorList>
    </citation>
    <scope>NUCLEOTIDE SEQUENCE [LARGE SCALE GENOMIC DNA]</scope>
    <source>
        <strain evidence="3">Ta-2019</strain>
    </source>
</reference>
<dbReference type="Proteomes" id="UP000824469">
    <property type="component" value="Unassembled WGS sequence"/>
</dbReference>
<keyword evidence="4" id="KW-1185">Reference proteome</keyword>
<organism evidence="3 4">
    <name type="scientific">Taxus chinensis</name>
    <name type="common">Chinese yew</name>
    <name type="synonym">Taxus wallichiana var. chinensis</name>
    <dbReference type="NCBI Taxonomy" id="29808"/>
    <lineage>
        <taxon>Eukaryota</taxon>
        <taxon>Viridiplantae</taxon>
        <taxon>Streptophyta</taxon>
        <taxon>Embryophyta</taxon>
        <taxon>Tracheophyta</taxon>
        <taxon>Spermatophyta</taxon>
        <taxon>Pinopsida</taxon>
        <taxon>Pinidae</taxon>
        <taxon>Conifers II</taxon>
        <taxon>Cupressales</taxon>
        <taxon>Taxaceae</taxon>
        <taxon>Taxus</taxon>
    </lineage>
</organism>
<dbReference type="AlphaFoldDB" id="A0AA38FNW7"/>
<dbReference type="PANTHER" id="PTHR37244:SF1">
    <property type="entry name" value="NADP-SPECIFIC GLUTAMATE DEHYDROGENASE"/>
    <property type="match status" value="1"/>
</dbReference>
<gene>
    <name evidence="3" type="ORF">KI387_035152</name>
</gene>
<evidence type="ECO:0000313" key="3">
    <source>
        <dbReference type="EMBL" id="KAH9307241.1"/>
    </source>
</evidence>
<proteinExistence type="predicted"/>
<evidence type="ECO:0000256" key="2">
    <source>
        <dbReference type="SAM" id="Phobius"/>
    </source>
</evidence>
<feature type="region of interest" description="Disordered" evidence="1">
    <location>
        <begin position="200"/>
        <end position="228"/>
    </location>
</feature>
<feature type="compositionally biased region" description="Acidic residues" evidence="1">
    <location>
        <begin position="259"/>
        <end position="268"/>
    </location>
</feature>
<accession>A0AA38FNW7</accession>
<evidence type="ECO:0000256" key="1">
    <source>
        <dbReference type="SAM" id="MobiDB-lite"/>
    </source>
</evidence>
<dbReference type="PANTHER" id="PTHR37244">
    <property type="entry name" value="NADP-SPECIFIC GLUTAMATE DEHYDROGENASE"/>
    <property type="match status" value="1"/>
</dbReference>
<keyword evidence="2" id="KW-0472">Membrane</keyword>
<name>A0AA38FNW7_TAXCH</name>
<evidence type="ECO:0000313" key="4">
    <source>
        <dbReference type="Proteomes" id="UP000824469"/>
    </source>
</evidence>
<keyword evidence="2" id="KW-1133">Transmembrane helix</keyword>